<dbReference type="Proteomes" id="UP001176940">
    <property type="component" value="Unassembled WGS sequence"/>
</dbReference>
<reference evidence="2" key="1">
    <citation type="submission" date="2023-07" db="EMBL/GenBank/DDBJ databases">
        <authorList>
            <person name="Stuckert A."/>
        </authorList>
    </citation>
    <scope>NUCLEOTIDE SEQUENCE</scope>
</reference>
<name>A0ABN9LC10_9NEOB</name>
<dbReference type="Pfam" id="PF26215">
    <property type="entry name" value="HTH_animal"/>
    <property type="match status" value="1"/>
</dbReference>
<dbReference type="EMBL" id="CAUEEQ010014375">
    <property type="protein sequence ID" value="CAJ0938475.1"/>
    <property type="molecule type" value="Genomic_DNA"/>
</dbReference>
<evidence type="ECO:0000259" key="1">
    <source>
        <dbReference type="Pfam" id="PF26215"/>
    </source>
</evidence>
<accession>A0ABN9LC10</accession>
<keyword evidence="3" id="KW-1185">Reference proteome</keyword>
<evidence type="ECO:0000313" key="2">
    <source>
        <dbReference type="EMBL" id="CAJ0938475.1"/>
    </source>
</evidence>
<feature type="domain" description="Helix-turn-helix" evidence="1">
    <location>
        <begin position="108"/>
        <end position="162"/>
    </location>
</feature>
<proteinExistence type="predicted"/>
<comment type="caution">
    <text evidence="2">The sequence shown here is derived from an EMBL/GenBank/DDBJ whole genome shotgun (WGS) entry which is preliminary data.</text>
</comment>
<gene>
    <name evidence="2" type="ORF">RIMI_LOCUS7547363</name>
</gene>
<dbReference type="InterPro" id="IPR058912">
    <property type="entry name" value="HTH_animal"/>
</dbReference>
<sequence>MGSNVTPPYANIFMAKFESKFVYTHALFQQYCLLWNRYIDDIFLIWCGGIEPLLSFYYTINQSVEKLTFTIQYAQRSISFLDTQVIINDDRSLSTDLYVKRTDKNSLLFFTCCHPRHIKRSLPKSQFQRINRIVSDISQRSVRLNDMASKFRNRGYPDTFLNFPSHASSSTISRSNTRKMAFVNTYHPFMQLFYKIIHQHWPLLGSAYPDIPEFLVSQLMCHKKKNAELTQSPSFSRYWQFKKRNETNFSDLYTEVNISLCSNITRGDTFTYPRSGERFPIRDFYSCDSTYVIYFIKCPCGLGYVGETTQHIQDRISQYKSTIRCKRVMLPIPAHFISHNPNISQLRYQDIVPVYQIKGIFKLVKLCLPKVQCFCDSLTSPPSERQFNALLMSVASLLANVFARFVEV</sequence>
<protein>
    <recommendedName>
        <fullName evidence="1">Helix-turn-helix domain-containing protein</fullName>
    </recommendedName>
</protein>
<evidence type="ECO:0000313" key="3">
    <source>
        <dbReference type="Proteomes" id="UP001176940"/>
    </source>
</evidence>
<dbReference type="PANTHER" id="PTHR21301">
    <property type="entry name" value="REVERSE TRANSCRIPTASE"/>
    <property type="match status" value="1"/>
</dbReference>
<dbReference type="PANTHER" id="PTHR21301:SF12">
    <property type="match status" value="1"/>
</dbReference>
<organism evidence="2 3">
    <name type="scientific">Ranitomeya imitator</name>
    <name type="common">mimic poison frog</name>
    <dbReference type="NCBI Taxonomy" id="111125"/>
    <lineage>
        <taxon>Eukaryota</taxon>
        <taxon>Metazoa</taxon>
        <taxon>Chordata</taxon>
        <taxon>Craniata</taxon>
        <taxon>Vertebrata</taxon>
        <taxon>Euteleostomi</taxon>
        <taxon>Amphibia</taxon>
        <taxon>Batrachia</taxon>
        <taxon>Anura</taxon>
        <taxon>Neobatrachia</taxon>
        <taxon>Hyloidea</taxon>
        <taxon>Dendrobatidae</taxon>
        <taxon>Dendrobatinae</taxon>
        <taxon>Ranitomeya</taxon>
    </lineage>
</organism>